<accession>A0A1V2UMC9</accession>
<organism evidence="2 3">
    <name type="scientific">Enterococcus mundtii</name>
    <dbReference type="NCBI Taxonomy" id="53346"/>
    <lineage>
        <taxon>Bacteria</taxon>
        <taxon>Bacillati</taxon>
        <taxon>Bacillota</taxon>
        <taxon>Bacilli</taxon>
        <taxon>Lactobacillales</taxon>
        <taxon>Enterococcaceae</taxon>
        <taxon>Enterococcus</taxon>
    </lineage>
</organism>
<dbReference type="EMBL" id="MSTR01000001">
    <property type="protein sequence ID" value="ONN44676.1"/>
    <property type="molecule type" value="Genomic_DNA"/>
</dbReference>
<dbReference type="Proteomes" id="UP000189299">
    <property type="component" value="Unassembled WGS sequence"/>
</dbReference>
<reference evidence="2 3" key="1">
    <citation type="submission" date="2016-12" db="EMBL/GenBank/DDBJ databases">
        <authorList>
            <person name="Song W.-J."/>
            <person name="Kurnit D.M."/>
        </authorList>
    </citation>
    <scope>NUCLEOTIDE SEQUENCE [LARGE SCALE GENOMIC DNA]</scope>
    <source>
        <strain evidence="2 3">CGB1038-1_S1</strain>
    </source>
</reference>
<proteinExistence type="predicted"/>
<comment type="caution">
    <text evidence="2">The sequence shown here is derived from an EMBL/GenBank/DDBJ whole genome shotgun (WGS) entry which is preliminary data.</text>
</comment>
<feature type="domain" description="Mga helix-turn-helix" evidence="1">
    <location>
        <begin position="95"/>
        <end position="176"/>
    </location>
</feature>
<dbReference type="OrthoDB" id="9962199at2"/>
<dbReference type="Pfam" id="PF05043">
    <property type="entry name" value="Mga"/>
    <property type="match status" value="1"/>
</dbReference>
<evidence type="ECO:0000313" key="3">
    <source>
        <dbReference type="Proteomes" id="UP000189299"/>
    </source>
</evidence>
<name>A0A1V2UMC9_ENTMU</name>
<evidence type="ECO:0000259" key="1">
    <source>
        <dbReference type="Pfam" id="PF05043"/>
    </source>
</evidence>
<evidence type="ECO:0000313" key="2">
    <source>
        <dbReference type="EMBL" id="ONN44676.1"/>
    </source>
</evidence>
<gene>
    <name evidence="2" type="ORF">BTN92_00650</name>
</gene>
<sequence length="487" mass="57462">MEYIMDTFSSRYLTKKQNEMLQLFTVLVTEKYLSLNKLSERLNLTMYQTKILLVELEENFEQLNFTFSSFFLLEKGTIGLIEGVNQELLLQVFVNLKKKFFNESPYFQLLLYLLKYRKTRVVDISEKLMFSKSYSYKLISRLKDIFHYQKIPITINSNFESISLEGNEMSIRTYHYLVQIMAYNVFADSQTRVNIDLVGGHYERLKTTKAKHDILFSILENAVSRGYIIQDLDKTAIELFADMKELYEEDSLTKLIPTRNMEDREKEVAFFYFCRQLLIPETTSKQDKIVLGKKFKEHRQNEIVDFSMNVVETLSEKYKINSDVEHVILYESVINSWAYKNIYFENLKGVANQNSPNSRIHEVKQLLLGIVKNRNFQVGDRQIFANKLAHILSYYLPIQNNERVTIAISMLHHPEYVPVIESKLLTIFNKKIIHFTSDFTDADILVSDGIVYHEESQDFAFFRDIHNKDHWDNLNAIVQARIILKLE</sequence>
<dbReference type="RefSeq" id="WP_077151110.1">
    <property type="nucleotide sequence ID" value="NZ_CABMMO010000001.1"/>
</dbReference>
<dbReference type="AlphaFoldDB" id="A0A1V2UMC9"/>
<protein>
    <recommendedName>
        <fullName evidence="1">Mga helix-turn-helix domain-containing protein</fullName>
    </recommendedName>
</protein>
<dbReference type="InterPro" id="IPR007737">
    <property type="entry name" value="Mga_HTH"/>
</dbReference>